<accession>A0A915K1H6</accession>
<reference evidence="2" key="1">
    <citation type="submission" date="2022-11" db="UniProtKB">
        <authorList>
            <consortium name="WormBaseParasite"/>
        </authorList>
    </citation>
    <scope>IDENTIFICATION</scope>
</reference>
<keyword evidence="1" id="KW-1185">Reference proteome</keyword>
<proteinExistence type="predicted"/>
<sequence length="98" mass="10834">MIGSSNNKQPVINRRVQRLMALKECNCSRAMTIASTGGGSIKSKSIKLFIPIAFNCSKCILVLTYDMYTILSRLPHRKGARAIHLSPSLNPKPALFDE</sequence>
<evidence type="ECO:0000313" key="1">
    <source>
        <dbReference type="Proteomes" id="UP000887565"/>
    </source>
</evidence>
<name>A0A915K1H6_ROMCU</name>
<evidence type="ECO:0000313" key="2">
    <source>
        <dbReference type="WBParaSite" id="nRc.2.0.1.t32070-RA"/>
    </source>
</evidence>
<dbReference type="Proteomes" id="UP000887565">
    <property type="component" value="Unplaced"/>
</dbReference>
<dbReference type="AlphaFoldDB" id="A0A915K1H6"/>
<organism evidence="1 2">
    <name type="scientific">Romanomermis culicivorax</name>
    <name type="common">Nematode worm</name>
    <dbReference type="NCBI Taxonomy" id="13658"/>
    <lineage>
        <taxon>Eukaryota</taxon>
        <taxon>Metazoa</taxon>
        <taxon>Ecdysozoa</taxon>
        <taxon>Nematoda</taxon>
        <taxon>Enoplea</taxon>
        <taxon>Dorylaimia</taxon>
        <taxon>Mermithida</taxon>
        <taxon>Mermithoidea</taxon>
        <taxon>Mermithidae</taxon>
        <taxon>Romanomermis</taxon>
    </lineage>
</organism>
<dbReference type="WBParaSite" id="nRc.2.0.1.t32070-RA">
    <property type="protein sequence ID" value="nRc.2.0.1.t32070-RA"/>
    <property type="gene ID" value="nRc.2.0.1.g32070"/>
</dbReference>
<protein>
    <submittedName>
        <fullName evidence="2">Uncharacterized protein</fullName>
    </submittedName>
</protein>